<keyword evidence="2" id="KW-1185">Reference proteome</keyword>
<reference evidence="2" key="1">
    <citation type="submission" date="2006-01" db="EMBL/GenBank/DDBJ databases">
        <title>Genome of the cyst-dividing bacterium Ramlibacter tataouinensis.</title>
        <authorList>
            <person name="Barakat M."/>
            <person name="Ortet P."/>
            <person name="De Luca G."/>
            <person name="Jourlin-Castelli C."/>
            <person name="Ansaldi M."/>
            <person name="Py B."/>
            <person name="Fichant G."/>
            <person name="Coutinho P."/>
            <person name="Voulhoux R."/>
            <person name="Bastien O."/>
            <person name="Roy S."/>
            <person name="Marechal E."/>
            <person name="Henrissat B."/>
            <person name="Quentin Y."/>
            <person name="Noirot P."/>
            <person name="Filloux A."/>
            <person name="Mejean V."/>
            <person name="DuBow M."/>
            <person name="Barras F."/>
            <person name="Heulin T."/>
        </authorList>
    </citation>
    <scope>NUCLEOTIDE SEQUENCE [LARGE SCALE GENOMIC DNA]</scope>
    <source>
        <strain evidence="2">ATCC BAA-407 / DSM 14655 / LMG 21543 / TTB310</strain>
    </source>
</reference>
<dbReference type="Proteomes" id="UP000008385">
    <property type="component" value="Chromosome"/>
</dbReference>
<evidence type="ECO:0000313" key="1">
    <source>
        <dbReference type="EMBL" id="AEG91360.1"/>
    </source>
</evidence>
<dbReference type="KEGG" id="rta:Rta_02917"/>
<sequence>MARASARGRCSGVDAFSTTGDNTQVYCGSDFEQFWSACRGSRIHPFDMPFFEAEKRLAANGRRAASFETSQYGPWPFDGPLDQAKVVICLGNPRYSPADAQHAALMERQRSGQEPLPKPWDSFYGPNIARPIDMKLDDLRRKVCVLNVCPYPSRRMEDTEVRFAAGLPSIWAAQKFLREVLLPRAESGELLLVLRRKHQLWGVHEGFAAPNIALVREPAISARLTDELGKRIKHWLEGQASGMHSGTAAGSNARRVRRG</sequence>
<dbReference type="AlphaFoldDB" id="F5Y4P2"/>
<dbReference type="EMBL" id="CP000245">
    <property type="protein sequence ID" value="AEG91360.1"/>
    <property type="molecule type" value="Genomic_DNA"/>
</dbReference>
<dbReference type="HOGENOM" id="CLU_1073130_0_0_4"/>
<accession>F5Y4P2</accession>
<organism evidence="1 2">
    <name type="scientific">Ramlibacter tataouinensis (strain ATCC BAA-407 / DSM 14655 / LMG 21543 / TTB310)</name>
    <dbReference type="NCBI Taxonomy" id="365046"/>
    <lineage>
        <taxon>Bacteria</taxon>
        <taxon>Pseudomonadati</taxon>
        <taxon>Pseudomonadota</taxon>
        <taxon>Betaproteobacteria</taxon>
        <taxon>Burkholderiales</taxon>
        <taxon>Comamonadaceae</taxon>
        <taxon>Ramlibacter</taxon>
    </lineage>
</organism>
<protein>
    <submittedName>
        <fullName evidence="1">Uncharacterized protein</fullName>
    </submittedName>
</protein>
<reference evidence="1 2" key="2">
    <citation type="journal article" date="2011" name="PLoS ONE">
        <title>The Cyst-Dividing Bacterium Ramlibacter tataouinensis TTB310 Genome Reveals a Well-Stocked Toolbox for Adaptation to a Desert Environment.</title>
        <authorList>
            <person name="De Luca G."/>
            <person name="Barakat M."/>
            <person name="Ortet P."/>
            <person name="Fochesato S."/>
            <person name="Jourlin-Castelli C."/>
            <person name="Ansaldi M."/>
            <person name="Py B."/>
            <person name="Fichant G."/>
            <person name="Coutinho P.M."/>
            <person name="Voulhoux R."/>
            <person name="Bastien O."/>
            <person name="Marechal E."/>
            <person name="Henrissat B."/>
            <person name="Quentin Y."/>
            <person name="Noirot P."/>
            <person name="Filloux A."/>
            <person name="Mejean V."/>
            <person name="Dubow M.S."/>
            <person name="Barras F."/>
            <person name="Barbe V."/>
            <person name="Weissenbach J."/>
            <person name="Mihalcescu I."/>
            <person name="Vermeglio A."/>
            <person name="Achouak W."/>
            <person name="Heulin T."/>
        </authorList>
    </citation>
    <scope>NUCLEOTIDE SEQUENCE [LARGE SCALE GENOMIC DNA]</scope>
    <source>
        <strain evidence="2">ATCC BAA-407 / DSM 14655 / LMG 21543 / TTB310</strain>
    </source>
</reference>
<evidence type="ECO:0000313" key="2">
    <source>
        <dbReference type="Proteomes" id="UP000008385"/>
    </source>
</evidence>
<gene>
    <name evidence="1" type="ordered locus">Rta_02917</name>
</gene>
<dbReference type="eggNOG" id="ENOG50331C8">
    <property type="taxonomic scope" value="Bacteria"/>
</dbReference>
<name>F5Y4P2_RAMTT</name>
<proteinExistence type="predicted"/>